<dbReference type="InterPro" id="IPR006016">
    <property type="entry name" value="UspA"/>
</dbReference>
<evidence type="ECO:0000313" key="3">
    <source>
        <dbReference type="EMBL" id="OUZ39092.1"/>
    </source>
</evidence>
<evidence type="ECO:0000256" key="1">
    <source>
        <dbReference type="ARBA" id="ARBA00008791"/>
    </source>
</evidence>
<sequence>MYQHILLAADGSQNSIRAAKEALKIALIHAETLVTIIFIIDMEKAKTDVLHSSSNESLYMERRRKLVPIEELFNEHQVRYKVEIIHGSPGPEIIKYANTQNVDLVVIGSRGLNSLQEMVLGSVSHKVMKRVQCPAMLVK</sequence>
<dbReference type="EMBL" id="NHNT01000005">
    <property type="protein sequence ID" value="OUZ39092.1"/>
    <property type="molecule type" value="Genomic_DNA"/>
</dbReference>
<comment type="caution">
    <text evidence="3">The sequence shown here is derived from an EMBL/GenBank/DDBJ whole genome shotgun (WGS) entry which is preliminary data.</text>
</comment>
<comment type="similarity">
    <text evidence="1">Belongs to the universal stress protein A family.</text>
</comment>
<dbReference type="CDD" id="cd00293">
    <property type="entry name" value="USP-like"/>
    <property type="match status" value="1"/>
</dbReference>
<dbReference type="RefSeq" id="WP_087617297.1">
    <property type="nucleotide sequence ID" value="NZ_JAFBEY010000001.1"/>
</dbReference>
<dbReference type="Pfam" id="PF00582">
    <property type="entry name" value="Usp"/>
    <property type="match status" value="1"/>
</dbReference>
<protein>
    <submittedName>
        <fullName evidence="3">Universal stress protein</fullName>
    </submittedName>
</protein>
<proteinExistence type="inferred from homology"/>
<evidence type="ECO:0000259" key="2">
    <source>
        <dbReference type="Pfam" id="PF00582"/>
    </source>
</evidence>
<gene>
    <name evidence="3" type="ORF">CBM15_09500</name>
</gene>
<dbReference type="Gene3D" id="3.40.50.620">
    <property type="entry name" value="HUPs"/>
    <property type="match status" value="1"/>
</dbReference>
<name>A0ABX3ZHE7_9BACL</name>
<evidence type="ECO:0000313" key="4">
    <source>
        <dbReference type="Proteomes" id="UP000196594"/>
    </source>
</evidence>
<dbReference type="InterPro" id="IPR014729">
    <property type="entry name" value="Rossmann-like_a/b/a_fold"/>
</dbReference>
<dbReference type="PANTHER" id="PTHR46268:SF6">
    <property type="entry name" value="UNIVERSAL STRESS PROTEIN UP12"/>
    <property type="match status" value="1"/>
</dbReference>
<feature type="domain" description="UspA" evidence="2">
    <location>
        <begin position="1"/>
        <end position="139"/>
    </location>
</feature>
<accession>A0ABX3ZHE7</accession>
<dbReference type="PRINTS" id="PR01438">
    <property type="entry name" value="UNVRSLSTRESS"/>
</dbReference>
<keyword evidence="4" id="KW-1185">Reference proteome</keyword>
<dbReference type="PANTHER" id="PTHR46268">
    <property type="entry name" value="STRESS RESPONSE PROTEIN NHAX"/>
    <property type="match status" value="1"/>
</dbReference>
<dbReference type="SUPFAM" id="SSF52402">
    <property type="entry name" value="Adenine nucleotide alpha hydrolases-like"/>
    <property type="match status" value="1"/>
</dbReference>
<organism evidence="3 4">
    <name type="scientific">Solibacillus kalamii</name>
    <dbReference type="NCBI Taxonomy" id="1748298"/>
    <lineage>
        <taxon>Bacteria</taxon>
        <taxon>Bacillati</taxon>
        <taxon>Bacillota</taxon>
        <taxon>Bacilli</taxon>
        <taxon>Bacillales</taxon>
        <taxon>Caryophanaceae</taxon>
        <taxon>Solibacillus</taxon>
    </lineage>
</organism>
<reference evidence="3 4" key="1">
    <citation type="journal article" date="2017" name="Int. J. Syst. Evol. Microbiol.">
        <title>Solibacillus kalamii sp. nov., isolated from a high-efficiency particulate arrestance filter system used in the International Space Station.</title>
        <authorList>
            <person name="Checinska Sielaff A."/>
            <person name="Kumar R.M."/>
            <person name="Pal D."/>
            <person name="Mayilraj S."/>
            <person name="Venkateswaran K."/>
        </authorList>
    </citation>
    <scope>NUCLEOTIDE SEQUENCE [LARGE SCALE GENOMIC DNA]</scope>
    <source>
        <strain evidence="3 4">ISSFR-015</strain>
    </source>
</reference>
<dbReference type="InterPro" id="IPR006015">
    <property type="entry name" value="Universal_stress_UspA"/>
</dbReference>
<dbReference type="Proteomes" id="UP000196594">
    <property type="component" value="Unassembled WGS sequence"/>
</dbReference>